<feature type="region of interest" description="Disordered" evidence="1">
    <location>
        <begin position="1"/>
        <end position="87"/>
    </location>
</feature>
<evidence type="ECO:0000256" key="1">
    <source>
        <dbReference type="SAM" id="MobiDB-lite"/>
    </source>
</evidence>
<name>A0A2I0VW69_9ASPA</name>
<sequence length="87" mass="9171">MDGKPSTYAAIVPNLEKCSQPEAAGSMSSTTSTSQSSASRKTSGKLVFGSNAAHATEEAQRVPSKKEPEMKEETKFQAFTGKDSLKG</sequence>
<feature type="compositionally biased region" description="Low complexity" evidence="1">
    <location>
        <begin position="26"/>
        <end position="41"/>
    </location>
</feature>
<dbReference type="STRING" id="906689.A0A2I0VW69"/>
<gene>
    <name evidence="2" type="ORF">MA16_Dca011230</name>
</gene>
<feature type="compositionally biased region" description="Basic and acidic residues" evidence="1">
    <location>
        <begin position="55"/>
        <end position="75"/>
    </location>
</feature>
<proteinExistence type="predicted"/>
<organism evidence="2 3">
    <name type="scientific">Dendrobium catenatum</name>
    <dbReference type="NCBI Taxonomy" id="906689"/>
    <lineage>
        <taxon>Eukaryota</taxon>
        <taxon>Viridiplantae</taxon>
        <taxon>Streptophyta</taxon>
        <taxon>Embryophyta</taxon>
        <taxon>Tracheophyta</taxon>
        <taxon>Spermatophyta</taxon>
        <taxon>Magnoliopsida</taxon>
        <taxon>Liliopsida</taxon>
        <taxon>Asparagales</taxon>
        <taxon>Orchidaceae</taxon>
        <taxon>Epidendroideae</taxon>
        <taxon>Malaxideae</taxon>
        <taxon>Dendrobiinae</taxon>
        <taxon>Dendrobium</taxon>
    </lineage>
</organism>
<reference evidence="2 3" key="1">
    <citation type="journal article" date="2016" name="Sci. Rep.">
        <title>The Dendrobium catenatum Lindl. genome sequence provides insights into polysaccharide synthase, floral development and adaptive evolution.</title>
        <authorList>
            <person name="Zhang G.Q."/>
            <person name="Xu Q."/>
            <person name="Bian C."/>
            <person name="Tsai W.C."/>
            <person name="Yeh C.M."/>
            <person name="Liu K.W."/>
            <person name="Yoshida K."/>
            <person name="Zhang L.S."/>
            <person name="Chang S.B."/>
            <person name="Chen F."/>
            <person name="Shi Y."/>
            <person name="Su Y.Y."/>
            <person name="Zhang Y.Q."/>
            <person name="Chen L.J."/>
            <person name="Yin Y."/>
            <person name="Lin M."/>
            <person name="Huang H."/>
            <person name="Deng H."/>
            <person name="Wang Z.W."/>
            <person name="Zhu S.L."/>
            <person name="Zhao X."/>
            <person name="Deng C."/>
            <person name="Niu S.C."/>
            <person name="Huang J."/>
            <person name="Wang M."/>
            <person name="Liu G.H."/>
            <person name="Yang H.J."/>
            <person name="Xiao X.J."/>
            <person name="Hsiao Y.Y."/>
            <person name="Wu W.L."/>
            <person name="Chen Y.Y."/>
            <person name="Mitsuda N."/>
            <person name="Ohme-Takagi M."/>
            <person name="Luo Y.B."/>
            <person name="Van de Peer Y."/>
            <person name="Liu Z.J."/>
        </authorList>
    </citation>
    <scope>NUCLEOTIDE SEQUENCE [LARGE SCALE GENOMIC DNA]</scope>
    <source>
        <tissue evidence="2">The whole plant</tissue>
    </source>
</reference>
<protein>
    <submittedName>
        <fullName evidence="2">Uncharacterized protein</fullName>
    </submittedName>
</protein>
<dbReference type="Proteomes" id="UP000233837">
    <property type="component" value="Unassembled WGS sequence"/>
</dbReference>
<dbReference type="EMBL" id="KZ503172">
    <property type="protein sequence ID" value="PKU67652.1"/>
    <property type="molecule type" value="Genomic_DNA"/>
</dbReference>
<dbReference type="AlphaFoldDB" id="A0A2I0VW69"/>
<accession>A0A2I0VW69</accession>
<reference evidence="2 3" key="2">
    <citation type="journal article" date="2017" name="Nature">
        <title>The Apostasia genome and the evolution of orchids.</title>
        <authorList>
            <person name="Zhang G.Q."/>
            <person name="Liu K.W."/>
            <person name="Li Z."/>
            <person name="Lohaus R."/>
            <person name="Hsiao Y.Y."/>
            <person name="Niu S.C."/>
            <person name="Wang J.Y."/>
            <person name="Lin Y.C."/>
            <person name="Xu Q."/>
            <person name="Chen L.J."/>
            <person name="Yoshida K."/>
            <person name="Fujiwara S."/>
            <person name="Wang Z.W."/>
            <person name="Zhang Y.Q."/>
            <person name="Mitsuda N."/>
            <person name="Wang M."/>
            <person name="Liu G.H."/>
            <person name="Pecoraro L."/>
            <person name="Huang H.X."/>
            <person name="Xiao X.J."/>
            <person name="Lin M."/>
            <person name="Wu X.Y."/>
            <person name="Wu W.L."/>
            <person name="Chen Y.Y."/>
            <person name="Chang S.B."/>
            <person name="Sakamoto S."/>
            <person name="Ohme-Takagi M."/>
            <person name="Yagi M."/>
            <person name="Zeng S.J."/>
            <person name="Shen C.Y."/>
            <person name="Yeh C.M."/>
            <person name="Luo Y.B."/>
            <person name="Tsai W.C."/>
            <person name="Van de Peer Y."/>
            <person name="Liu Z.J."/>
        </authorList>
    </citation>
    <scope>NUCLEOTIDE SEQUENCE [LARGE SCALE GENOMIC DNA]</scope>
    <source>
        <tissue evidence="2">The whole plant</tissue>
    </source>
</reference>
<keyword evidence="3" id="KW-1185">Reference proteome</keyword>
<evidence type="ECO:0000313" key="2">
    <source>
        <dbReference type="EMBL" id="PKU67652.1"/>
    </source>
</evidence>
<evidence type="ECO:0000313" key="3">
    <source>
        <dbReference type="Proteomes" id="UP000233837"/>
    </source>
</evidence>